<feature type="compositionally biased region" description="Basic residues" evidence="1">
    <location>
        <begin position="103"/>
        <end position="114"/>
    </location>
</feature>
<dbReference type="AlphaFoldDB" id="A0A811JRE7"/>
<reference evidence="2" key="1">
    <citation type="submission" date="2020-09" db="EMBL/GenBank/DDBJ databases">
        <authorList>
            <person name="Kikuchi T."/>
        </authorList>
    </citation>
    <scope>NUCLEOTIDE SEQUENCE</scope>
    <source>
        <strain evidence="2">SH1</strain>
    </source>
</reference>
<dbReference type="EMBL" id="CAJFCW020000001">
    <property type="protein sequence ID" value="CAG9079790.1"/>
    <property type="molecule type" value="Genomic_DNA"/>
</dbReference>
<evidence type="ECO:0000313" key="3">
    <source>
        <dbReference type="Proteomes" id="UP000614601"/>
    </source>
</evidence>
<feature type="compositionally biased region" description="Basic and acidic residues" evidence="1">
    <location>
        <begin position="139"/>
        <end position="160"/>
    </location>
</feature>
<feature type="region of interest" description="Disordered" evidence="1">
    <location>
        <begin position="103"/>
        <end position="160"/>
    </location>
</feature>
<protein>
    <recommendedName>
        <fullName evidence="4">Chromatin target of PRMT1 protein C-terminal domain-containing protein</fullName>
    </recommendedName>
</protein>
<sequence>MQKKKKKASVRKDASNTKNTKKAWKRIPAGFNNKNSFKNPAGFNHKAILKKPEHRPRFNGKRRRSSQNVLREIVGNNRSRHVEKVVTQLRRTKREWPQTITIVKHKPASQRVTKRLATPNNTAKKSPVCNHKKAPNQKMTREQLDAELDDYMRSSEKNQQ</sequence>
<organism evidence="2 3">
    <name type="scientific">Bursaphelenchus okinawaensis</name>
    <dbReference type="NCBI Taxonomy" id="465554"/>
    <lineage>
        <taxon>Eukaryota</taxon>
        <taxon>Metazoa</taxon>
        <taxon>Ecdysozoa</taxon>
        <taxon>Nematoda</taxon>
        <taxon>Chromadorea</taxon>
        <taxon>Rhabditida</taxon>
        <taxon>Tylenchina</taxon>
        <taxon>Tylenchomorpha</taxon>
        <taxon>Aphelenchoidea</taxon>
        <taxon>Aphelenchoididae</taxon>
        <taxon>Bursaphelenchus</taxon>
    </lineage>
</organism>
<keyword evidence="3" id="KW-1185">Reference proteome</keyword>
<dbReference type="Proteomes" id="UP000783686">
    <property type="component" value="Unassembled WGS sequence"/>
</dbReference>
<gene>
    <name evidence="2" type="ORF">BOKJ2_LOCUS597</name>
</gene>
<evidence type="ECO:0008006" key="4">
    <source>
        <dbReference type="Google" id="ProtNLM"/>
    </source>
</evidence>
<dbReference type="EMBL" id="CAJFDH010000001">
    <property type="protein sequence ID" value="CAD5205913.1"/>
    <property type="molecule type" value="Genomic_DNA"/>
</dbReference>
<name>A0A811JRE7_9BILA</name>
<accession>A0A811JRE7</accession>
<feature type="region of interest" description="Disordered" evidence="1">
    <location>
        <begin position="1"/>
        <end position="44"/>
    </location>
</feature>
<evidence type="ECO:0000256" key="1">
    <source>
        <dbReference type="SAM" id="MobiDB-lite"/>
    </source>
</evidence>
<evidence type="ECO:0000313" key="2">
    <source>
        <dbReference type="EMBL" id="CAD5205913.1"/>
    </source>
</evidence>
<proteinExistence type="predicted"/>
<dbReference type="Proteomes" id="UP000614601">
    <property type="component" value="Unassembled WGS sequence"/>
</dbReference>
<comment type="caution">
    <text evidence="2">The sequence shown here is derived from an EMBL/GenBank/DDBJ whole genome shotgun (WGS) entry which is preliminary data.</text>
</comment>
<dbReference type="GO" id="GO:0003723">
    <property type="term" value="F:RNA binding"/>
    <property type="evidence" value="ECO:0007669"/>
    <property type="project" value="UniProtKB-KW"/>
</dbReference>